<dbReference type="PANTHER" id="PTHR44809:SF1">
    <property type="entry name" value="PROTEIN O-MANNOSYL-TRANSFERASE TMTC1"/>
    <property type="match status" value="1"/>
</dbReference>
<evidence type="ECO:0000256" key="1">
    <source>
        <dbReference type="PROSITE-ProRule" id="PRU00339"/>
    </source>
</evidence>
<gene>
    <name evidence="2" type="ORF">P3W50_26805</name>
</gene>
<dbReference type="InterPro" id="IPR019734">
    <property type="entry name" value="TPR_rpt"/>
</dbReference>
<dbReference type="InterPro" id="IPR052943">
    <property type="entry name" value="TMTC_O-mannosyl-trnsfr"/>
</dbReference>
<accession>A0AAW6PW12</accession>
<feature type="repeat" description="TPR" evidence="1">
    <location>
        <begin position="147"/>
        <end position="180"/>
    </location>
</feature>
<sequence>MQSRKLQAEIQSIGAALQHAERTQDIDTQLRLYEKLTRLTPACTLAHAQLAHLLFERDDHEQALAHVEQALTLPYDEAADKLIFQHLHKHKPSIAQLGKAKTWYSAHPNIWRFKLLYEALMHAQAYSEVEPLVLAALEQPLSRTDQSHLLTLLAQAYYQLARYHDCVGCYQAGLELTPNNQTQHFNLGTALEQVGRYSEAVNQYQKVLALEPDHGGVHNNLAIVMLRLGQFEDGWRQYEWRWDIALREQNQHFNIPRWSGEPLEGKTLLVWAEQGIGDHIMFSTMLSELQQRGGNLCYEIYARLDSLFERSFPDVTFLRRETDGETAHQGARVFKQRWPNADYQIPMGSLAGIFRTTRASFGDGAAYLKPDPALLQEIRGRYKALFPGRKLIGISWRGGKALHTERQSRRVGFDDLKALAKLENVQLIDLQYDSTETDLSSLRDAGIPIYHDDSVDPTAIMEAQAAQLCALDAVISVDNSTVHLAGALGVPTYALIQLNPNWRWGMSEGPSYWYNSVQIFRNREITNWKITIDRVIGQLATDGIIANPPQDD</sequence>
<keyword evidence="1" id="KW-0802">TPR repeat</keyword>
<proteinExistence type="predicted"/>
<dbReference type="PROSITE" id="PS50005">
    <property type="entry name" value="TPR"/>
    <property type="match status" value="2"/>
</dbReference>
<dbReference type="EMBL" id="JARJLO010000395">
    <property type="protein sequence ID" value="MDF3874048.1"/>
    <property type="molecule type" value="Genomic_DNA"/>
</dbReference>
<dbReference type="Gene3D" id="3.40.50.2000">
    <property type="entry name" value="Glycogen Phosphorylase B"/>
    <property type="match status" value="1"/>
</dbReference>
<dbReference type="InterPro" id="IPR011990">
    <property type="entry name" value="TPR-like_helical_dom_sf"/>
</dbReference>
<dbReference type="PANTHER" id="PTHR44809">
    <property type="match status" value="1"/>
</dbReference>
<dbReference type="Gene3D" id="1.25.40.10">
    <property type="entry name" value="Tetratricopeptide repeat domain"/>
    <property type="match status" value="2"/>
</dbReference>
<dbReference type="SMART" id="SM00028">
    <property type="entry name" value="TPR"/>
    <property type="match status" value="3"/>
</dbReference>
<dbReference type="RefSeq" id="WP_236198069.1">
    <property type="nucleotide sequence ID" value="NZ_BQII01000036.1"/>
</dbReference>
<reference evidence="2" key="1">
    <citation type="submission" date="2023-03" db="EMBL/GenBank/DDBJ databases">
        <title>Draft assemblies of triclosan tolerant bacteria isolated from returned activated sludge.</title>
        <authorList>
            <person name="Van Hamelsveld S."/>
        </authorList>
    </citation>
    <scope>NUCLEOTIDE SEQUENCE</scope>
    <source>
        <strain evidence="2">GW210012_S60</strain>
    </source>
</reference>
<dbReference type="Proteomes" id="UP001217741">
    <property type="component" value="Unassembled WGS sequence"/>
</dbReference>
<evidence type="ECO:0000313" key="3">
    <source>
        <dbReference type="Proteomes" id="UP001217741"/>
    </source>
</evidence>
<dbReference type="PROSITE" id="PS50293">
    <property type="entry name" value="TPR_REGION"/>
    <property type="match status" value="1"/>
</dbReference>
<comment type="caution">
    <text evidence="2">The sequence shown here is derived from an EMBL/GenBank/DDBJ whole genome shotgun (WGS) entry which is preliminary data.</text>
</comment>
<feature type="repeat" description="TPR" evidence="1">
    <location>
        <begin position="181"/>
        <end position="214"/>
    </location>
</feature>
<evidence type="ECO:0000313" key="2">
    <source>
        <dbReference type="EMBL" id="MDF3874048.1"/>
    </source>
</evidence>
<dbReference type="Pfam" id="PF13181">
    <property type="entry name" value="TPR_8"/>
    <property type="match status" value="1"/>
</dbReference>
<dbReference type="SUPFAM" id="SSF53756">
    <property type="entry name" value="UDP-Glycosyltransferase/glycogen phosphorylase"/>
    <property type="match status" value="1"/>
</dbReference>
<dbReference type="Pfam" id="PF13414">
    <property type="entry name" value="TPR_11"/>
    <property type="match status" value="1"/>
</dbReference>
<protein>
    <submittedName>
        <fullName evidence="2">Tetratricopeptide repeat protein</fullName>
    </submittedName>
</protein>
<name>A0AAW6PW12_PSEPU</name>
<organism evidence="2 3">
    <name type="scientific">Pseudomonas putida</name>
    <name type="common">Arthrobacter siderocapsulatus</name>
    <dbReference type="NCBI Taxonomy" id="303"/>
    <lineage>
        <taxon>Bacteria</taxon>
        <taxon>Pseudomonadati</taxon>
        <taxon>Pseudomonadota</taxon>
        <taxon>Gammaproteobacteria</taxon>
        <taxon>Pseudomonadales</taxon>
        <taxon>Pseudomonadaceae</taxon>
        <taxon>Pseudomonas</taxon>
    </lineage>
</organism>
<dbReference type="SUPFAM" id="SSF48452">
    <property type="entry name" value="TPR-like"/>
    <property type="match status" value="1"/>
</dbReference>
<dbReference type="AlphaFoldDB" id="A0AAW6PW12"/>